<gene>
    <name evidence="2" type="ORF">DMC30DRAFT_412693</name>
</gene>
<keyword evidence="3" id="KW-1185">Reference proteome</keyword>
<evidence type="ECO:0000256" key="1">
    <source>
        <dbReference type="SAM" id="MobiDB-lite"/>
    </source>
</evidence>
<dbReference type="STRING" id="5288.A0A5C5FNY3"/>
<accession>A0A5C5FNY3</accession>
<feature type="compositionally biased region" description="Basic and acidic residues" evidence="1">
    <location>
        <begin position="215"/>
        <end position="224"/>
    </location>
</feature>
<dbReference type="AlphaFoldDB" id="A0A5C5FNY3"/>
<dbReference type="Pfam" id="PF02391">
    <property type="entry name" value="MoaE"/>
    <property type="match status" value="2"/>
</dbReference>
<name>A0A5C5FNY3_9BASI</name>
<dbReference type="SUPFAM" id="SSF54690">
    <property type="entry name" value="Molybdopterin synthase subunit MoaE"/>
    <property type="match status" value="1"/>
</dbReference>
<feature type="compositionally biased region" description="Low complexity" evidence="1">
    <location>
        <begin position="258"/>
        <end position="270"/>
    </location>
</feature>
<dbReference type="InterPro" id="IPR036563">
    <property type="entry name" value="MoaE_sf"/>
</dbReference>
<comment type="caution">
    <text evidence="2">The sequence shown here is derived from an EMBL/GenBank/DDBJ whole genome shotgun (WGS) entry which is preliminary data.</text>
</comment>
<organism evidence="2 3">
    <name type="scientific">Rhodotorula diobovata</name>
    <dbReference type="NCBI Taxonomy" id="5288"/>
    <lineage>
        <taxon>Eukaryota</taxon>
        <taxon>Fungi</taxon>
        <taxon>Dikarya</taxon>
        <taxon>Basidiomycota</taxon>
        <taxon>Pucciniomycotina</taxon>
        <taxon>Microbotryomycetes</taxon>
        <taxon>Sporidiobolales</taxon>
        <taxon>Sporidiobolaceae</taxon>
        <taxon>Rhodotorula</taxon>
    </lineage>
</organism>
<dbReference type="EMBL" id="SOZI01000194">
    <property type="protein sequence ID" value="TNY17531.1"/>
    <property type="molecule type" value="Genomic_DNA"/>
</dbReference>
<protein>
    <submittedName>
        <fullName evidence="2">PolyA+ RNA export protein</fullName>
    </submittedName>
</protein>
<dbReference type="CDD" id="cd00756">
    <property type="entry name" value="MoaE"/>
    <property type="match status" value="1"/>
</dbReference>
<dbReference type="PANTHER" id="PTHR23404">
    <property type="entry name" value="MOLYBDOPTERIN SYNTHASE RELATED"/>
    <property type="match status" value="1"/>
</dbReference>
<evidence type="ECO:0000313" key="3">
    <source>
        <dbReference type="Proteomes" id="UP000311382"/>
    </source>
</evidence>
<dbReference type="GO" id="GO:0006777">
    <property type="term" value="P:Mo-molybdopterin cofactor biosynthetic process"/>
    <property type="evidence" value="ECO:0007669"/>
    <property type="project" value="InterPro"/>
</dbReference>
<sequence length="270" mass="28204">MASAAAAEVHRIESPRGDVGVLSYAPLDPARIEESLRSESDGAVVSFVGYTRDNFQGAAPCPLALPRLAAPLTAPALVRAGRRVTHLTYEAYVPLALKTLGALFAEARALPPPEPFSHAAPHACCARSGPHSHPATAPDARIELSKLHVSHLLGPSPPKTPSIVVSVSSPHRREAFFVAEWLLERVKERVQVWKREWYADGDGDGGEGQPGFVGRDGDGPEGRGGRAGAGGHGAWKENFPPVEKRGADGAVRAGTDGGTATLEGGAAESA</sequence>
<dbReference type="InterPro" id="IPR003448">
    <property type="entry name" value="Mopterin_biosynth_MoaE"/>
</dbReference>
<proteinExistence type="predicted"/>
<dbReference type="Gene3D" id="3.90.1170.40">
    <property type="entry name" value="Molybdopterin biosynthesis MoaE subunit"/>
    <property type="match status" value="1"/>
</dbReference>
<evidence type="ECO:0000313" key="2">
    <source>
        <dbReference type="EMBL" id="TNY17531.1"/>
    </source>
</evidence>
<feature type="region of interest" description="Disordered" evidence="1">
    <location>
        <begin position="198"/>
        <end position="270"/>
    </location>
</feature>
<dbReference type="OrthoDB" id="5531344at2759"/>
<dbReference type="Proteomes" id="UP000311382">
    <property type="component" value="Unassembled WGS sequence"/>
</dbReference>
<reference evidence="2 3" key="1">
    <citation type="submission" date="2019-03" db="EMBL/GenBank/DDBJ databases">
        <title>Rhodosporidium diobovatum UCD-FST 08-225 genome sequencing, assembly, and annotation.</title>
        <authorList>
            <person name="Fakankun I.U."/>
            <person name="Fristensky B."/>
            <person name="Levin D.B."/>
        </authorList>
    </citation>
    <scope>NUCLEOTIDE SEQUENCE [LARGE SCALE GENOMIC DNA]</scope>
    <source>
        <strain evidence="2 3">UCD-FST 08-225</strain>
    </source>
</reference>